<organism evidence="3 4">
    <name type="scientific">Aspergillus pseudoustus</name>
    <dbReference type="NCBI Taxonomy" id="1810923"/>
    <lineage>
        <taxon>Eukaryota</taxon>
        <taxon>Fungi</taxon>
        <taxon>Dikarya</taxon>
        <taxon>Ascomycota</taxon>
        <taxon>Pezizomycotina</taxon>
        <taxon>Eurotiomycetes</taxon>
        <taxon>Eurotiomycetidae</taxon>
        <taxon>Eurotiales</taxon>
        <taxon>Aspergillaceae</taxon>
        <taxon>Aspergillus</taxon>
        <taxon>Aspergillus subgen. Nidulantes</taxon>
    </lineage>
</organism>
<dbReference type="Proteomes" id="UP001610446">
    <property type="component" value="Unassembled WGS sequence"/>
</dbReference>
<protein>
    <submittedName>
        <fullName evidence="3">Calcium homeostasis protein Regucalcin</fullName>
    </submittedName>
</protein>
<comment type="similarity">
    <text evidence="1">Belongs to the SMP-30/CGR1 family.</text>
</comment>
<dbReference type="SUPFAM" id="SSF63829">
    <property type="entry name" value="Calcium-dependent phosphotriesterase"/>
    <property type="match status" value="1"/>
</dbReference>
<evidence type="ECO:0000256" key="1">
    <source>
        <dbReference type="ARBA" id="ARBA00008853"/>
    </source>
</evidence>
<name>A0ABR4JVN0_9EURO</name>
<evidence type="ECO:0000313" key="4">
    <source>
        <dbReference type="Proteomes" id="UP001610446"/>
    </source>
</evidence>
<dbReference type="PANTHER" id="PTHR10907:SF47">
    <property type="entry name" value="REGUCALCIN"/>
    <property type="match status" value="1"/>
</dbReference>
<evidence type="ECO:0000259" key="2">
    <source>
        <dbReference type="Pfam" id="PF08450"/>
    </source>
</evidence>
<proteinExistence type="inferred from homology"/>
<dbReference type="InterPro" id="IPR005511">
    <property type="entry name" value="SMP-30"/>
</dbReference>
<dbReference type="EMBL" id="JBFXLU010000084">
    <property type="protein sequence ID" value="KAL2844100.1"/>
    <property type="molecule type" value="Genomic_DNA"/>
</dbReference>
<dbReference type="PANTHER" id="PTHR10907">
    <property type="entry name" value="REGUCALCIN"/>
    <property type="match status" value="1"/>
</dbReference>
<dbReference type="Gene3D" id="2.120.10.30">
    <property type="entry name" value="TolB, C-terminal domain"/>
    <property type="match status" value="1"/>
</dbReference>
<evidence type="ECO:0000313" key="3">
    <source>
        <dbReference type="EMBL" id="KAL2844100.1"/>
    </source>
</evidence>
<dbReference type="PRINTS" id="PR01790">
    <property type="entry name" value="SMP30FAMILY"/>
</dbReference>
<gene>
    <name evidence="3" type="ORF">BJY01DRAFT_235441</name>
</gene>
<comment type="caution">
    <text evidence="3">The sequence shown here is derived from an EMBL/GenBank/DDBJ whole genome shotgun (WGS) entry which is preliminary data.</text>
</comment>
<keyword evidence="4" id="KW-1185">Reference proteome</keyword>
<accession>A0ABR4JVN0</accession>
<dbReference type="InterPro" id="IPR011042">
    <property type="entry name" value="6-blade_b-propeller_TolB-like"/>
</dbReference>
<feature type="domain" description="SMP-30/Gluconolactonase/LRE-like region" evidence="2">
    <location>
        <begin position="20"/>
        <end position="278"/>
    </location>
</feature>
<sequence length="313" mass="34665">MPEIKTWKIEKPWVHMRCALGEGPFYNEETNEVRWLDITERKIHFVNASVGPSSLRTITTDHLIGVTADVDGAPKKLVAAAKEGFAWIDRETGKMEWIARIYEAEGAETVRTRMRMNDGAVDSKGRLWAGGMQDTLVVPGFPGPVGSLWRLDPDGSAHKMIDGGIAVTNGIAWNCADTVMYHTDSGPNNIYAYEFDAENGEISNGHVFFHWEEKIKGEVGLLDGLVADEDDCLWSAIYWGYKVIRISPSGQHIGTIELPAPCISAVVFMGTELAITSASNREKVPTEYGGNLFRIDVGVRGRQRYKFKSSIAI</sequence>
<dbReference type="Pfam" id="PF08450">
    <property type="entry name" value="SGL"/>
    <property type="match status" value="1"/>
</dbReference>
<dbReference type="InterPro" id="IPR013658">
    <property type="entry name" value="SGL"/>
</dbReference>
<reference evidence="3 4" key="1">
    <citation type="submission" date="2024-07" db="EMBL/GenBank/DDBJ databases">
        <title>Section-level genome sequencing and comparative genomics of Aspergillus sections Usti and Cavernicolus.</title>
        <authorList>
            <consortium name="Lawrence Berkeley National Laboratory"/>
            <person name="Nybo J.L."/>
            <person name="Vesth T.C."/>
            <person name="Theobald S."/>
            <person name="Frisvad J.C."/>
            <person name="Larsen T.O."/>
            <person name="Kjaerboelling I."/>
            <person name="Rothschild-Mancinelli K."/>
            <person name="Lyhne E.K."/>
            <person name="Kogle M.E."/>
            <person name="Barry K."/>
            <person name="Clum A."/>
            <person name="Na H."/>
            <person name="Ledsgaard L."/>
            <person name="Lin J."/>
            <person name="Lipzen A."/>
            <person name="Kuo A."/>
            <person name="Riley R."/>
            <person name="Mondo S."/>
            <person name="Labutti K."/>
            <person name="Haridas S."/>
            <person name="Pangalinan J."/>
            <person name="Salamov A.A."/>
            <person name="Simmons B.A."/>
            <person name="Magnuson J.K."/>
            <person name="Chen J."/>
            <person name="Drula E."/>
            <person name="Henrissat B."/>
            <person name="Wiebenga A."/>
            <person name="Lubbers R.J."/>
            <person name="Gomes A.C."/>
            <person name="Makela M.R."/>
            <person name="Stajich J."/>
            <person name="Grigoriev I.V."/>
            <person name="Mortensen U.H."/>
            <person name="De Vries R.P."/>
            <person name="Baker S.E."/>
            <person name="Andersen M.R."/>
        </authorList>
    </citation>
    <scope>NUCLEOTIDE SEQUENCE [LARGE SCALE GENOMIC DNA]</scope>
    <source>
        <strain evidence="3 4">CBS 123904</strain>
    </source>
</reference>